<dbReference type="SUPFAM" id="SSF53474">
    <property type="entry name" value="alpha/beta-Hydrolases"/>
    <property type="match status" value="1"/>
</dbReference>
<gene>
    <name evidence="3" type="ORF">JIG36_28815</name>
</gene>
<evidence type="ECO:0000256" key="1">
    <source>
        <dbReference type="ARBA" id="ARBA00022801"/>
    </source>
</evidence>
<dbReference type="PANTHER" id="PTHR48081">
    <property type="entry name" value="AB HYDROLASE SUPERFAMILY PROTEIN C4A8.06C"/>
    <property type="match status" value="1"/>
</dbReference>
<dbReference type="InterPro" id="IPR050300">
    <property type="entry name" value="GDXG_lipolytic_enzyme"/>
</dbReference>
<dbReference type="InterPro" id="IPR029058">
    <property type="entry name" value="AB_hydrolase_fold"/>
</dbReference>
<name>A0ABS2AIB8_9ACTN</name>
<dbReference type="RefSeq" id="WP_203379546.1">
    <property type="nucleotide sequence ID" value="NZ_JAENHP010000011.1"/>
</dbReference>
<protein>
    <submittedName>
        <fullName evidence="3">Alpha/beta hydrolase</fullName>
    </submittedName>
</protein>
<dbReference type="PANTHER" id="PTHR48081:SF13">
    <property type="entry name" value="ALPHA_BETA HYDROLASE"/>
    <property type="match status" value="1"/>
</dbReference>
<dbReference type="Gene3D" id="3.40.50.1820">
    <property type="entry name" value="alpha/beta hydrolase"/>
    <property type="match status" value="1"/>
</dbReference>
<dbReference type="Proteomes" id="UP000632138">
    <property type="component" value="Unassembled WGS sequence"/>
</dbReference>
<keyword evidence="1 3" id="KW-0378">Hydrolase</keyword>
<evidence type="ECO:0000313" key="3">
    <source>
        <dbReference type="EMBL" id="MBM2619552.1"/>
    </source>
</evidence>
<dbReference type="Pfam" id="PF20434">
    <property type="entry name" value="BD-FAE"/>
    <property type="match status" value="1"/>
</dbReference>
<accession>A0ABS2AIB8</accession>
<reference evidence="3 4" key="1">
    <citation type="submission" date="2021-01" db="EMBL/GenBank/DDBJ databases">
        <title>Actinoplanes sp. nov. LDG1-06 isolated from lichen.</title>
        <authorList>
            <person name="Saeng-In P."/>
            <person name="Phongsopitanun W."/>
            <person name="Kanchanasin P."/>
            <person name="Yuki M."/>
            <person name="Kudo T."/>
            <person name="Ohkuma M."/>
            <person name="Tanasupawat S."/>
        </authorList>
    </citation>
    <scope>NUCLEOTIDE SEQUENCE [LARGE SCALE GENOMIC DNA]</scope>
    <source>
        <strain evidence="3 4">LDG1-06</strain>
    </source>
</reference>
<keyword evidence="4" id="KW-1185">Reference proteome</keyword>
<dbReference type="EMBL" id="JAENHP010000011">
    <property type="protein sequence ID" value="MBM2619552.1"/>
    <property type="molecule type" value="Genomic_DNA"/>
</dbReference>
<evidence type="ECO:0000313" key="4">
    <source>
        <dbReference type="Proteomes" id="UP000632138"/>
    </source>
</evidence>
<sequence>MTHRYRSLPGFRPLFLDLYEGGPGAPLVVFVHGGAFLGGSRSVLPPALDGLFELLPRAGLTVASVDYRLSGEEIWPGCVEDVEAAVHWLLERTAAPAVALWGESAGGYLAVTAGLRLAAQGLPVRGLVDWYGPVDFLTMAVEGAPWTDEADSPESRLLGAPVQTVPGLARLANPCRLVTPSSPPLLVMHGTSDELIPYAQALHLAAAYEKAGVACALHPVDKARHGFPGLPQARLLPPVLTFLRSVF</sequence>
<feature type="domain" description="BD-FAE-like" evidence="2">
    <location>
        <begin position="23"/>
        <end position="206"/>
    </location>
</feature>
<organism evidence="3 4">
    <name type="scientific">Paractinoplanes ovalisporus</name>
    <dbReference type="NCBI Taxonomy" id="2810368"/>
    <lineage>
        <taxon>Bacteria</taxon>
        <taxon>Bacillati</taxon>
        <taxon>Actinomycetota</taxon>
        <taxon>Actinomycetes</taxon>
        <taxon>Micromonosporales</taxon>
        <taxon>Micromonosporaceae</taxon>
        <taxon>Paractinoplanes</taxon>
    </lineage>
</organism>
<comment type="caution">
    <text evidence="3">The sequence shown here is derived from an EMBL/GenBank/DDBJ whole genome shotgun (WGS) entry which is preliminary data.</text>
</comment>
<dbReference type="InterPro" id="IPR049492">
    <property type="entry name" value="BD-FAE-like_dom"/>
</dbReference>
<proteinExistence type="predicted"/>
<evidence type="ECO:0000259" key="2">
    <source>
        <dbReference type="Pfam" id="PF20434"/>
    </source>
</evidence>
<dbReference type="GO" id="GO:0016787">
    <property type="term" value="F:hydrolase activity"/>
    <property type="evidence" value="ECO:0007669"/>
    <property type="project" value="UniProtKB-KW"/>
</dbReference>